<keyword evidence="4" id="KW-0732">Signal</keyword>
<dbReference type="GO" id="GO:0051787">
    <property type="term" value="F:misfolded protein binding"/>
    <property type="evidence" value="ECO:0007669"/>
    <property type="project" value="TreeGrafter"/>
</dbReference>
<keyword evidence="12" id="KW-1185">Reference proteome</keyword>
<evidence type="ECO:0000259" key="10">
    <source>
        <dbReference type="SMART" id="SM00035"/>
    </source>
</evidence>
<keyword evidence="8" id="KW-0175">Coiled coil</keyword>
<feature type="non-terminal residue" evidence="11">
    <location>
        <position position="494"/>
    </location>
</feature>
<evidence type="ECO:0000256" key="1">
    <source>
        <dbReference type="ARBA" id="ARBA00004613"/>
    </source>
</evidence>
<organism evidence="11 12">
    <name type="scientific">Polypterus senegalus</name>
    <name type="common">Senegal bichir</name>
    <dbReference type="NCBI Taxonomy" id="55291"/>
    <lineage>
        <taxon>Eukaryota</taxon>
        <taxon>Metazoa</taxon>
        <taxon>Chordata</taxon>
        <taxon>Craniata</taxon>
        <taxon>Vertebrata</taxon>
        <taxon>Euteleostomi</taxon>
        <taxon>Actinopterygii</taxon>
        <taxon>Polypteriformes</taxon>
        <taxon>Polypteridae</taxon>
        <taxon>Polypterus</taxon>
    </lineage>
</organism>
<accession>A0A8X8BRG3</accession>
<comment type="caution">
    <text evidence="11">The sequence shown here is derived from an EMBL/GenBank/DDBJ whole genome shotgun (WGS) entry which is preliminary data.</text>
</comment>
<dbReference type="PANTHER" id="PTHR10970">
    <property type="entry name" value="CLUSTERIN"/>
    <property type="match status" value="1"/>
</dbReference>
<dbReference type="Pfam" id="PF01093">
    <property type="entry name" value="Clusterin"/>
    <property type="match status" value="1"/>
</dbReference>
<dbReference type="SMART" id="SM00030">
    <property type="entry name" value="CLb"/>
    <property type="match status" value="1"/>
</dbReference>
<dbReference type="InterPro" id="IPR016014">
    <property type="entry name" value="Clusterin_N"/>
</dbReference>
<feature type="domain" description="Clusterin C-terminal" evidence="10">
    <location>
        <begin position="257"/>
        <end position="490"/>
    </location>
</feature>
<dbReference type="AlphaFoldDB" id="A0A8X8BRG3"/>
<evidence type="ECO:0000256" key="7">
    <source>
        <dbReference type="RuleBase" id="RU000629"/>
    </source>
</evidence>
<comment type="similarity">
    <text evidence="2 7">Belongs to the clusterin family.</text>
</comment>
<protein>
    <recommendedName>
        <fullName evidence="7">Clusterin</fullName>
    </recommendedName>
</protein>
<dbReference type="PANTHER" id="PTHR10970:SF1">
    <property type="entry name" value="CLUSTERIN"/>
    <property type="match status" value="1"/>
</dbReference>
<name>A0A8X8BRG3_POLSE</name>
<dbReference type="EMBL" id="JAATIS010000485">
    <property type="protein sequence ID" value="KAG2467638.1"/>
    <property type="molecule type" value="Genomic_DNA"/>
</dbReference>
<dbReference type="SMART" id="SM00035">
    <property type="entry name" value="CLa"/>
    <property type="match status" value="1"/>
</dbReference>
<evidence type="ECO:0000256" key="5">
    <source>
        <dbReference type="ARBA" id="ARBA00023157"/>
    </source>
</evidence>
<evidence type="ECO:0000256" key="2">
    <source>
        <dbReference type="ARBA" id="ARBA00010069"/>
    </source>
</evidence>
<evidence type="ECO:0000313" key="12">
    <source>
        <dbReference type="Proteomes" id="UP000886611"/>
    </source>
</evidence>
<keyword evidence="5" id="KW-1015">Disulfide bond</keyword>
<dbReference type="GO" id="GO:0005615">
    <property type="term" value="C:extracellular space"/>
    <property type="evidence" value="ECO:0007669"/>
    <property type="project" value="TreeGrafter"/>
</dbReference>
<feature type="non-terminal residue" evidence="11">
    <location>
        <position position="1"/>
    </location>
</feature>
<proteinExistence type="inferred from homology"/>
<sequence>MIRWMEKRNEYELLKAYRGFNGSAPVYMETFVRPNAPSQALGSSDERHLMIPTLPGITSQSCVAHSLWNELSTSIQNSDHLNVPMKFLKTHVWTYSEILTDDVLRMAAQSQLIVYSEAIKVAEEIEVKLNEAQKVCNESIQALWEECKPCLKQSCIRYYSRTCSSASGAVGRRLEEYLNKTSPISIWINGEKLDSLLETDKKQEKQFEDLEEHYAEIADGVDSIFQDSEKVFDHIHSPFRYRMNFGYPMTTPLMSHRMMPFYQMNHPDIRSHFFGHGFHDMFKPMFDMVQRMFDSVSQITEKEFDLMDPFPTDGSVNEDVIISRPNGNNQMTCREIRRNSAGCLNLKEECEKCKAIQSIDCSGKKPLQGPLKEEFENSLAIMEKLTKEYDEMLKKFQQEILNTTDIMKRLNEQFGWVSTLVNATDRQDGFFQITTVMSRNSQNPNEPGDTTVTTKFFDLPEMTFTVPKDIPWDDPKFSEIIAKEAVEYYKKNVL</sequence>
<feature type="domain" description="Clusterin N-terminal" evidence="9">
    <location>
        <begin position="60"/>
        <end position="266"/>
    </location>
</feature>
<keyword evidence="6" id="KW-0325">Glycoprotein</keyword>
<reference evidence="11 12" key="1">
    <citation type="journal article" date="2021" name="Cell">
        <title>Tracing the genetic footprints of vertebrate landing in non-teleost ray-finned fishes.</title>
        <authorList>
            <person name="Bi X."/>
            <person name="Wang K."/>
            <person name="Yang L."/>
            <person name="Pan H."/>
            <person name="Jiang H."/>
            <person name="Wei Q."/>
            <person name="Fang M."/>
            <person name="Yu H."/>
            <person name="Zhu C."/>
            <person name="Cai Y."/>
            <person name="He Y."/>
            <person name="Gan X."/>
            <person name="Zeng H."/>
            <person name="Yu D."/>
            <person name="Zhu Y."/>
            <person name="Jiang H."/>
            <person name="Qiu Q."/>
            <person name="Yang H."/>
            <person name="Zhang Y.E."/>
            <person name="Wang W."/>
            <person name="Zhu M."/>
            <person name="He S."/>
            <person name="Zhang G."/>
        </authorList>
    </citation>
    <scope>NUCLEOTIDE SEQUENCE [LARGE SCALE GENOMIC DNA]</scope>
    <source>
        <strain evidence="11">Bchr_013</strain>
    </source>
</reference>
<comment type="subcellular location">
    <subcellularLocation>
        <location evidence="1">Secreted</location>
    </subcellularLocation>
</comment>
<dbReference type="InterPro" id="IPR016015">
    <property type="entry name" value="Clusterin_C"/>
</dbReference>
<evidence type="ECO:0000256" key="8">
    <source>
        <dbReference type="SAM" id="Coils"/>
    </source>
</evidence>
<feature type="coiled-coil region" evidence="8">
    <location>
        <begin position="379"/>
        <end position="413"/>
    </location>
</feature>
<evidence type="ECO:0000259" key="9">
    <source>
        <dbReference type="SMART" id="SM00030"/>
    </source>
</evidence>
<dbReference type="InterPro" id="IPR000753">
    <property type="entry name" value="Clusterin-like"/>
</dbReference>
<gene>
    <name evidence="11" type="primary">Clu</name>
    <name evidence="11" type="ORF">GTO96_0015548</name>
</gene>
<evidence type="ECO:0000256" key="3">
    <source>
        <dbReference type="ARBA" id="ARBA00022525"/>
    </source>
</evidence>
<evidence type="ECO:0000313" key="11">
    <source>
        <dbReference type="EMBL" id="KAG2467638.1"/>
    </source>
</evidence>
<evidence type="ECO:0000256" key="4">
    <source>
        <dbReference type="ARBA" id="ARBA00022729"/>
    </source>
</evidence>
<dbReference type="Proteomes" id="UP000886611">
    <property type="component" value="Unassembled WGS sequence"/>
</dbReference>
<feature type="coiled-coil region" evidence="8">
    <location>
        <begin position="115"/>
        <end position="142"/>
    </location>
</feature>
<dbReference type="GO" id="GO:0005634">
    <property type="term" value="C:nucleus"/>
    <property type="evidence" value="ECO:0007669"/>
    <property type="project" value="TreeGrafter"/>
</dbReference>
<keyword evidence="3" id="KW-0964">Secreted</keyword>
<evidence type="ECO:0000256" key="6">
    <source>
        <dbReference type="ARBA" id="ARBA00023180"/>
    </source>
</evidence>